<name>A0A2I0IYN4_PUNGR</name>
<accession>A0A2I0IYN4</accession>
<sequence>MGHSHPSTGYHRAKIPDIPLRESSHNALEMVRPSLTKSEQKSPNELQMQPPYGQSMIAQAAELASGKAQSFLSSKAGFWQPNSLDKLSDRGITMIPSTPHATPQRLHLLFTRVRPLRVRPDYFPAQWSVPFYFSAQWSVPFGSVPTTFSLRGPSPLGPSRLLFCTGVRPLRVHPDYFSAQGSVPFGSVPTTFLHRGSSPSGPSRLLFCSGVRPLRVRPDYFSTQGSVPFGYVPTTFSCTMQTAGQNTPHLANPPGKTPRTPQVHWVGAFEPCCSFGMRPVHIANPSGPSRLLFCIGVHPLRVRPDYFFAQGSVPFGYVPTTFSCTMQTAGQNTPHLANPPGKTPRTPQVHWVGAFEPCCSFGMRPVHIANPSGPSRLLFCTGVRPLRIRPDYFSAQGFVPFGYVPTTFLFRDPSPRVCPDFYISASGITSPHIQSRREETVIGSSISIIAIKLGCF</sequence>
<protein>
    <submittedName>
        <fullName evidence="2">Uncharacterized protein</fullName>
    </submittedName>
</protein>
<evidence type="ECO:0000313" key="3">
    <source>
        <dbReference type="Proteomes" id="UP000233551"/>
    </source>
</evidence>
<dbReference type="AlphaFoldDB" id="A0A2I0IYN4"/>
<proteinExistence type="predicted"/>
<gene>
    <name evidence="2" type="ORF">CRG98_030503</name>
</gene>
<dbReference type="Proteomes" id="UP000233551">
    <property type="component" value="Unassembled WGS sequence"/>
</dbReference>
<reference evidence="2 3" key="1">
    <citation type="submission" date="2017-11" db="EMBL/GenBank/DDBJ databases">
        <title>De-novo sequencing of pomegranate (Punica granatum L.) genome.</title>
        <authorList>
            <person name="Akparov Z."/>
            <person name="Amiraslanov A."/>
            <person name="Hajiyeva S."/>
            <person name="Abbasov M."/>
            <person name="Kaur K."/>
            <person name="Hamwieh A."/>
            <person name="Solovyev V."/>
            <person name="Salamov A."/>
            <person name="Braich B."/>
            <person name="Kosarev P."/>
            <person name="Mahmoud A."/>
            <person name="Hajiyev E."/>
            <person name="Babayeva S."/>
            <person name="Izzatullayeva V."/>
            <person name="Mammadov A."/>
            <person name="Mammadov A."/>
            <person name="Sharifova S."/>
            <person name="Ojaghi J."/>
            <person name="Eynullazada K."/>
            <person name="Bayramov B."/>
            <person name="Abdulazimova A."/>
            <person name="Shahmuradov I."/>
        </authorList>
    </citation>
    <scope>NUCLEOTIDE SEQUENCE [LARGE SCALE GENOMIC DNA]</scope>
    <source>
        <strain evidence="3">cv. AG2017</strain>
        <tissue evidence="2">Leaf</tissue>
    </source>
</reference>
<dbReference type="EMBL" id="PGOL01002281">
    <property type="protein sequence ID" value="PKI49104.1"/>
    <property type="molecule type" value="Genomic_DNA"/>
</dbReference>
<organism evidence="2 3">
    <name type="scientific">Punica granatum</name>
    <name type="common">Pomegranate</name>
    <dbReference type="NCBI Taxonomy" id="22663"/>
    <lineage>
        <taxon>Eukaryota</taxon>
        <taxon>Viridiplantae</taxon>
        <taxon>Streptophyta</taxon>
        <taxon>Embryophyta</taxon>
        <taxon>Tracheophyta</taxon>
        <taxon>Spermatophyta</taxon>
        <taxon>Magnoliopsida</taxon>
        <taxon>eudicotyledons</taxon>
        <taxon>Gunneridae</taxon>
        <taxon>Pentapetalae</taxon>
        <taxon>rosids</taxon>
        <taxon>malvids</taxon>
        <taxon>Myrtales</taxon>
        <taxon>Lythraceae</taxon>
        <taxon>Punica</taxon>
    </lineage>
</organism>
<feature type="region of interest" description="Disordered" evidence="1">
    <location>
        <begin position="1"/>
        <end position="23"/>
    </location>
</feature>
<comment type="caution">
    <text evidence="2">The sequence shown here is derived from an EMBL/GenBank/DDBJ whole genome shotgun (WGS) entry which is preliminary data.</text>
</comment>
<keyword evidence="3" id="KW-1185">Reference proteome</keyword>
<evidence type="ECO:0000256" key="1">
    <source>
        <dbReference type="SAM" id="MobiDB-lite"/>
    </source>
</evidence>
<evidence type="ECO:0000313" key="2">
    <source>
        <dbReference type="EMBL" id="PKI49104.1"/>
    </source>
</evidence>